<gene>
    <name evidence="1" type="ORF">LTR37_019591</name>
</gene>
<keyword evidence="2" id="KW-1185">Reference proteome</keyword>
<evidence type="ECO:0000313" key="2">
    <source>
        <dbReference type="Proteomes" id="UP001281147"/>
    </source>
</evidence>
<dbReference type="EMBL" id="JAUTXU010000308">
    <property type="protein sequence ID" value="KAK3686660.1"/>
    <property type="molecule type" value="Genomic_DNA"/>
</dbReference>
<dbReference type="Proteomes" id="UP001281147">
    <property type="component" value="Unassembled WGS sequence"/>
</dbReference>
<name>A0ACC3MFK2_9PEZI</name>
<sequence length="85" mass="9187">MSRDPASLSAQVNKLNINEQSGPGETAPSELVATVDDLLNQLSSKFSNMSSELISKMDEMSRRLDSLEATITQAGNSQKEGENDK</sequence>
<reference evidence="1" key="1">
    <citation type="submission" date="2023-07" db="EMBL/GenBank/DDBJ databases">
        <title>Black Yeasts Isolated from many extreme environments.</title>
        <authorList>
            <person name="Coleine C."/>
            <person name="Stajich J.E."/>
            <person name="Selbmann L."/>
        </authorList>
    </citation>
    <scope>NUCLEOTIDE SEQUENCE</scope>
    <source>
        <strain evidence="1">CCFEE 5714</strain>
    </source>
</reference>
<evidence type="ECO:0000313" key="1">
    <source>
        <dbReference type="EMBL" id="KAK3686660.1"/>
    </source>
</evidence>
<comment type="caution">
    <text evidence="1">The sequence shown here is derived from an EMBL/GenBank/DDBJ whole genome shotgun (WGS) entry which is preliminary data.</text>
</comment>
<organism evidence="1 2">
    <name type="scientific">Vermiconidia calcicola</name>
    <dbReference type="NCBI Taxonomy" id="1690605"/>
    <lineage>
        <taxon>Eukaryota</taxon>
        <taxon>Fungi</taxon>
        <taxon>Dikarya</taxon>
        <taxon>Ascomycota</taxon>
        <taxon>Pezizomycotina</taxon>
        <taxon>Dothideomycetes</taxon>
        <taxon>Dothideomycetidae</taxon>
        <taxon>Mycosphaerellales</taxon>
        <taxon>Extremaceae</taxon>
        <taxon>Vermiconidia</taxon>
    </lineage>
</organism>
<protein>
    <submittedName>
        <fullName evidence="1">Uncharacterized protein</fullName>
    </submittedName>
</protein>
<proteinExistence type="predicted"/>
<accession>A0ACC3MFK2</accession>